<dbReference type="Proteomes" id="UP001612928">
    <property type="component" value="Unassembled WGS sequence"/>
</dbReference>
<reference evidence="1 2" key="1">
    <citation type="submission" date="2024-10" db="EMBL/GenBank/DDBJ databases">
        <title>The Natural Products Discovery Center: Release of the First 8490 Sequenced Strains for Exploring Actinobacteria Biosynthetic Diversity.</title>
        <authorList>
            <person name="Kalkreuter E."/>
            <person name="Kautsar S.A."/>
            <person name="Yang D."/>
            <person name="Bader C.D."/>
            <person name="Teijaro C.N."/>
            <person name="Fluegel L."/>
            <person name="Davis C.M."/>
            <person name="Simpson J.R."/>
            <person name="Lauterbach L."/>
            <person name="Steele A.D."/>
            <person name="Gui C."/>
            <person name="Meng S."/>
            <person name="Li G."/>
            <person name="Viehrig K."/>
            <person name="Ye F."/>
            <person name="Su P."/>
            <person name="Kiefer A.F."/>
            <person name="Nichols A."/>
            <person name="Cepeda A.J."/>
            <person name="Yan W."/>
            <person name="Fan B."/>
            <person name="Jiang Y."/>
            <person name="Adhikari A."/>
            <person name="Zheng C.-J."/>
            <person name="Schuster L."/>
            <person name="Cowan T.M."/>
            <person name="Smanski M.J."/>
            <person name="Chevrette M.G."/>
            <person name="De Carvalho L.P.S."/>
            <person name="Shen B."/>
        </authorList>
    </citation>
    <scope>NUCLEOTIDE SEQUENCE [LARGE SCALE GENOMIC DNA]</scope>
    <source>
        <strain evidence="1 2">NPDC049503</strain>
    </source>
</reference>
<proteinExistence type="predicted"/>
<accession>A0ABW8A7Y7</accession>
<dbReference type="RefSeq" id="WP_397022891.1">
    <property type="nucleotide sequence ID" value="NZ_JBITMB010000005.1"/>
</dbReference>
<comment type="caution">
    <text evidence="1">The sequence shown here is derived from an EMBL/GenBank/DDBJ whole genome shotgun (WGS) entry which is preliminary data.</text>
</comment>
<dbReference type="PROSITE" id="PS51318">
    <property type="entry name" value="TAT"/>
    <property type="match status" value="1"/>
</dbReference>
<keyword evidence="2" id="KW-1185">Reference proteome</keyword>
<sequence>MPHSAERRKLLRDAGAVTAVGGITLAGATAPASAGSSTSTTARLFSGPVAFSARRFTPDRP</sequence>
<organism evidence="1 2">
    <name type="scientific">Nonomuraea indica</name>
    <dbReference type="NCBI Taxonomy" id="1581193"/>
    <lineage>
        <taxon>Bacteria</taxon>
        <taxon>Bacillati</taxon>
        <taxon>Actinomycetota</taxon>
        <taxon>Actinomycetes</taxon>
        <taxon>Streptosporangiales</taxon>
        <taxon>Streptosporangiaceae</taxon>
        <taxon>Nonomuraea</taxon>
    </lineage>
</organism>
<protein>
    <recommendedName>
        <fullName evidence="3">Twin-arginine translocation signal domain-containing protein</fullName>
    </recommendedName>
</protein>
<evidence type="ECO:0000313" key="2">
    <source>
        <dbReference type="Proteomes" id="UP001612928"/>
    </source>
</evidence>
<evidence type="ECO:0000313" key="1">
    <source>
        <dbReference type="EMBL" id="MFI7442891.1"/>
    </source>
</evidence>
<gene>
    <name evidence="1" type="ORF">ACIBP5_23225</name>
</gene>
<dbReference type="InterPro" id="IPR006311">
    <property type="entry name" value="TAT_signal"/>
</dbReference>
<evidence type="ECO:0008006" key="3">
    <source>
        <dbReference type="Google" id="ProtNLM"/>
    </source>
</evidence>
<dbReference type="EMBL" id="JBITMB010000005">
    <property type="protein sequence ID" value="MFI7442891.1"/>
    <property type="molecule type" value="Genomic_DNA"/>
</dbReference>
<name>A0ABW8A7Y7_9ACTN</name>